<evidence type="ECO:0000313" key="1">
    <source>
        <dbReference type="EMBL" id="KPM38566.1"/>
    </source>
</evidence>
<organism evidence="1 2">
    <name type="scientific">Neonectria ditissima</name>
    <dbReference type="NCBI Taxonomy" id="78410"/>
    <lineage>
        <taxon>Eukaryota</taxon>
        <taxon>Fungi</taxon>
        <taxon>Dikarya</taxon>
        <taxon>Ascomycota</taxon>
        <taxon>Pezizomycotina</taxon>
        <taxon>Sordariomycetes</taxon>
        <taxon>Hypocreomycetidae</taxon>
        <taxon>Hypocreales</taxon>
        <taxon>Nectriaceae</taxon>
        <taxon>Neonectria</taxon>
    </lineage>
</organism>
<protein>
    <submittedName>
        <fullName evidence="1">Uncharacterized protein</fullName>
    </submittedName>
</protein>
<evidence type="ECO:0000313" key="2">
    <source>
        <dbReference type="Proteomes" id="UP000050424"/>
    </source>
</evidence>
<dbReference type="InterPro" id="IPR036047">
    <property type="entry name" value="F-box-like_dom_sf"/>
</dbReference>
<dbReference type="OrthoDB" id="5333491at2759"/>
<gene>
    <name evidence="1" type="ORF">AK830_g7992</name>
</gene>
<dbReference type="STRING" id="78410.A0A0P7BDS1"/>
<sequence>MAPRNMLPPEIQLYILECLMEPHKDADGTRARLSVYACVCKRWQWIVERKTFRHLRLHPSDIRDFADLAAPNRRAYIKHILLEIPIGDTIDGFPNNATLDEENNVIFTQAVRHLWEVLSAWRNHRLTTASGSGEDRRLETKPFRLLKVDKDGDGHKEKTRE</sequence>
<comment type="caution">
    <text evidence="1">The sequence shown here is derived from an EMBL/GenBank/DDBJ whole genome shotgun (WGS) entry which is preliminary data.</text>
</comment>
<keyword evidence="2" id="KW-1185">Reference proteome</keyword>
<dbReference type="AlphaFoldDB" id="A0A0P7BDS1"/>
<dbReference type="SUPFAM" id="SSF81383">
    <property type="entry name" value="F-box domain"/>
    <property type="match status" value="1"/>
</dbReference>
<dbReference type="Proteomes" id="UP000050424">
    <property type="component" value="Unassembled WGS sequence"/>
</dbReference>
<dbReference type="EMBL" id="LKCW01000130">
    <property type="protein sequence ID" value="KPM38566.1"/>
    <property type="molecule type" value="Genomic_DNA"/>
</dbReference>
<reference evidence="1 2" key="1">
    <citation type="submission" date="2015-09" db="EMBL/GenBank/DDBJ databases">
        <title>Draft genome of a European isolate of the apple canker pathogen Neonectria ditissima.</title>
        <authorList>
            <person name="Gomez-Cortecero A."/>
            <person name="Harrison R.J."/>
            <person name="Armitage A.D."/>
        </authorList>
    </citation>
    <scope>NUCLEOTIDE SEQUENCE [LARGE SCALE GENOMIC DNA]</scope>
    <source>
        <strain evidence="1 2">R09/05</strain>
    </source>
</reference>
<name>A0A0P7BDS1_9HYPO</name>
<dbReference type="CDD" id="cd09917">
    <property type="entry name" value="F-box_SF"/>
    <property type="match status" value="1"/>
</dbReference>
<accession>A0A0P7BDS1</accession>
<proteinExistence type="predicted"/>